<dbReference type="GO" id="GO:0003918">
    <property type="term" value="F:DNA topoisomerase type II (double strand cut, ATP-hydrolyzing) activity"/>
    <property type="evidence" value="ECO:0007669"/>
    <property type="project" value="UniProtKB-UniRule"/>
</dbReference>
<comment type="cofactor">
    <cofactor evidence="2">
        <name>Mg(2+)</name>
        <dbReference type="ChEBI" id="CHEBI:18420"/>
    </cofactor>
</comment>
<dbReference type="PROSITE" id="PS52041">
    <property type="entry name" value="TOPO_IIB"/>
    <property type="match status" value="1"/>
</dbReference>
<evidence type="ECO:0000256" key="4">
    <source>
        <dbReference type="ARBA" id="ARBA00012895"/>
    </source>
</evidence>
<evidence type="ECO:0000256" key="8">
    <source>
        <dbReference type="ARBA" id="ARBA00023125"/>
    </source>
</evidence>
<dbReference type="SUPFAM" id="SSF56726">
    <property type="entry name" value="DNA topoisomerase IV, alpha subunit"/>
    <property type="match status" value="1"/>
</dbReference>
<dbReference type="CDD" id="cd00223">
    <property type="entry name" value="TOPRIM_TopoIIB_SPO"/>
    <property type="match status" value="1"/>
</dbReference>
<dbReference type="Pfam" id="PF21180">
    <property type="entry name" value="TOP6A-Spo11_Toprim"/>
    <property type="match status" value="1"/>
</dbReference>
<evidence type="ECO:0000256" key="3">
    <source>
        <dbReference type="ARBA" id="ARBA00006559"/>
    </source>
</evidence>
<organism evidence="14 15">
    <name type="scientific">Rosa chinensis</name>
    <name type="common">China rose</name>
    <dbReference type="NCBI Taxonomy" id="74649"/>
    <lineage>
        <taxon>Eukaryota</taxon>
        <taxon>Viridiplantae</taxon>
        <taxon>Streptophyta</taxon>
        <taxon>Embryophyta</taxon>
        <taxon>Tracheophyta</taxon>
        <taxon>Spermatophyta</taxon>
        <taxon>Magnoliopsida</taxon>
        <taxon>eudicotyledons</taxon>
        <taxon>Gunneridae</taxon>
        <taxon>Pentapetalae</taxon>
        <taxon>rosids</taxon>
        <taxon>fabids</taxon>
        <taxon>Rosales</taxon>
        <taxon>Rosaceae</taxon>
        <taxon>Rosoideae</taxon>
        <taxon>Rosoideae incertae sedis</taxon>
        <taxon>Rosa</taxon>
    </lineage>
</organism>
<reference evidence="14 15" key="1">
    <citation type="journal article" date="2018" name="Nat. Genet.">
        <title>The Rosa genome provides new insights in the design of modern roses.</title>
        <authorList>
            <person name="Bendahmane M."/>
        </authorList>
    </citation>
    <scope>NUCLEOTIDE SEQUENCE [LARGE SCALE GENOMIC DNA]</scope>
    <source>
        <strain evidence="15">cv. Old Blush</strain>
    </source>
</reference>
<feature type="domain" description="Topoisomerase 6 subunit A/Spo11 TOPRIM" evidence="13">
    <location>
        <begin position="237"/>
        <end position="404"/>
    </location>
</feature>
<dbReference type="PRINTS" id="PR01550">
    <property type="entry name" value="TOP6AFAMILY"/>
</dbReference>
<evidence type="ECO:0000256" key="5">
    <source>
        <dbReference type="ARBA" id="ARBA00022723"/>
    </source>
</evidence>
<evidence type="ECO:0000256" key="9">
    <source>
        <dbReference type="ARBA" id="ARBA00023235"/>
    </source>
</evidence>
<evidence type="ECO:0000259" key="12">
    <source>
        <dbReference type="Pfam" id="PF04406"/>
    </source>
</evidence>
<proteinExistence type="inferred from homology"/>
<dbReference type="GO" id="GO:0000228">
    <property type="term" value="C:nuclear chromosome"/>
    <property type="evidence" value="ECO:0007669"/>
    <property type="project" value="TreeGrafter"/>
</dbReference>
<accession>A0A2P6R512</accession>
<keyword evidence="9 10" id="KW-0413">Isomerase</keyword>
<dbReference type="GO" id="GO:0042138">
    <property type="term" value="P:meiotic DNA double-strand break formation"/>
    <property type="evidence" value="ECO:0007669"/>
    <property type="project" value="TreeGrafter"/>
</dbReference>
<evidence type="ECO:0000256" key="10">
    <source>
        <dbReference type="PROSITE-ProRule" id="PRU01385"/>
    </source>
</evidence>
<feature type="region of interest" description="Disordered" evidence="11">
    <location>
        <begin position="1"/>
        <end position="25"/>
    </location>
</feature>
<evidence type="ECO:0000259" key="13">
    <source>
        <dbReference type="Pfam" id="PF21180"/>
    </source>
</evidence>
<dbReference type="GO" id="GO:0046872">
    <property type="term" value="F:metal ion binding"/>
    <property type="evidence" value="ECO:0007669"/>
    <property type="project" value="UniProtKB-KW"/>
</dbReference>
<dbReference type="InterPro" id="IPR034136">
    <property type="entry name" value="TOPRIM_Topo6A/Spo11"/>
</dbReference>
<dbReference type="EMBL" id="PDCK01000041">
    <property type="protein sequence ID" value="PRQ41514.1"/>
    <property type="molecule type" value="Genomic_DNA"/>
</dbReference>
<dbReference type="GO" id="GO:0005524">
    <property type="term" value="F:ATP binding"/>
    <property type="evidence" value="ECO:0007669"/>
    <property type="project" value="InterPro"/>
</dbReference>
<dbReference type="PANTHER" id="PTHR10848:SF3">
    <property type="entry name" value="MEIOTIC RECOMBINATION PROTEIN SPO11-1"/>
    <property type="match status" value="1"/>
</dbReference>
<feature type="compositionally biased region" description="Low complexity" evidence="11">
    <location>
        <begin position="1"/>
        <end position="16"/>
    </location>
</feature>
<dbReference type="Gene3D" id="3.40.1360.10">
    <property type="match status" value="1"/>
</dbReference>
<dbReference type="InterPro" id="IPR002815">
    <property type="entry name" value="Spo11/TopoVI_A"/>
</dbReference>
<dbReference type="AlphaFoldDB" id="A0A2P6R512"/>
<dbReference type="EC" id="5.6.2.2" evidence="4"/>
<evidence type="ECO:0000313" key="14">
    <source>
        <dbReference type="EMBL" id="PRQ41514.1"/>
    </source>
</evidence>
<dbReference type="PANTHER" id="PTHR10848">
    <property type="entry name" value="MEIOTIC RECOMBINATION PROTEIN SPO11"/>
    <property type="match status" value="1"/>
</dbReference>
<name>A0A2P6R512_ROSCH</name>
<evidence type="ECO:0000313" key="15">
    <source>
        <dbReference type="Proteomes" id="UP000238479"/>
    </source>
</evidence>
<feature type="active site" description="O-(5'-phospho-DNA)-tyrosine intermediate" evidence="10">
    <location>
        <position position="148"/>
    </location>
</feature>
<dbReference type="Gramene" id="PRQ41514">
    <property type="protein sequence ID" value="PRQ41514"/>
    <property type="gene ID" value="RchiOBHm_Chr3g0447681"/>
</dbReference>
<dbReference type="STRING" id="74649.A0A2P6R512"/>
<sequence>MANSSSSASHGGNRNGVPNWETPSRVEVNRKSQEFLLWYRTSREVYSTPSDKFHKMVKVSEMSREQVLEAIEKYQKNIKNDGPNTVVDQSASNTRIAGEKGAKRRILEDGDKVCHPREKTRKRLRRALELLHSFCKEKVYRTLRSFFYMDVALFKDQSKTNKAINQVCIELRCTRSSLNVFATDRGTVIGALSFKLEGRLVNCNIEAGDDITCKLGQIIPPFMNLVTEMEVGGDVWFILFVEKYSVFLELTLENFHNKYHCIIITGTGQADVVSRQLTKKLMDDFKLPAFCLVDCDPSGIEISAVVKHGSVNMAYDSKNLASPLMYWLGIWPSDLVKLNIPSEELLKKDLKKIGELIMEEFVNDDVTLKSELDRMVEHQRKASLENLSALGTHCLYRNYLPYKLYKTMNQIMQGNTGA</sequence>
<gene>
    <name evidence="14" type="ORF">RchiOBHm_Chr3g0447681</name>
</gene>
<evidence type="ECO:0000256" key="6">
    <source>
        <dbReference type="ARBA" id="ARBA00022842"/>
    </source>
</evidence>
<protein>
    <recommendedName>
        <fullName evidence="4">DNA topoisomerase (ATP-hydrolyzing)</fullName>
        <ecNumber evidence="4">5.6.2.2</ecNumber>
    </recommendedName>
</protein>
<comment type="similarity">
    <text evidence="3 10">Belongs to the TOP6A family.</text>
</comment>
<feature type="domain" description="Spo11/DNA topoisomerase VI subunit A N-terminal" evidence="12">
    <location>
        <begin position="124"/>
        <end position="180"/>
    </location>
</feature>
<evidence type="ECO:0000256" key="1">
    <source>
        <dbReference type="ARBA" id="ARBA00000185"/>
    </source>
</evidence>
<dbReference type="GO" id="GO:0000706">
    <property type="term" value="P:meiotic DNA double-strand break processing"/>
    <property type="evidence" value="ECO:0007669"/>
    <property type="project" value="TreeGrafter"/>
</dbReference>
<comment type="catalytic activity">
    <reaction evidence="1 10">
        <text>ATP-dependent breakage, passage and rejoining of double-stranded DNA.</text>
        <dbReference type="EC" id="5.6.2.2"/>
    </reaction>
</comment>
<keyword evidence="7 10" id="KW-0799">Topoisomerase</keyword>
<dbReference type="Gene3D" id="1.10.10.10">
    <property type="entry name" value="Winged helix-like DNA-binding domain superfamily/Winged helix DNA-binding domain"/>
    <property type="match status" value="1"/>
</dbReference>
<evidence type="ECO:0000256" key="7">
    <source>
        <dbReference type="ARBA" id="ARBA00023029"/>
    </source>
</evidence>
<keyword evidence="8 10" id="KW-0238">DNA-binding</keyword>
<dbReference type="Pfam" id="PF04406">
    <property type="entry name" value="TP6A_N"/>
    <property type="match status" value="1"/>
</dbReference>
<evidence type="ECO:0000256" key="2">
    <source>
        <dbReference type="ARBA" id="ARBA00001946"/>
    </source>
</evidence>
<dbReference type="GO" id="GO:0003677">
    <property type="term" value="F:DNA binding"/>
    <property type="evidence" value="ECO:0007669"/>
    <property type="project" value="UniProtKB-UniRule"/>
</dbReference>
<dbReference type="InterPro" id="IPR013049">
    <property type="entry name" value="Spo11/TopoVI_A_N"/>
</dbReference>
<dbReference type="InterPro" id="IPR036078">
    <property type="entry name" value="Spo11/TopoVI_A_sf"/>
</dbReference>
<evidence type="ECO:0000256" key="11">
    <source>
        <dbReference type="SAM" id="MobiDB-lite"/>
    </source>
</evidence>
<keyword evidence="5" id="KW-0479">Metal-binding</keyword>
<dbReference type="InterPro" id="IPR036388">
    <property type="entry name" value="WH-like_DNA-bd_sf"/>
</dbReference>
<keyword evidence="6" id="KW-0460">Magnesium</keyword>
<dbReference type="GO" id="GO:0007131">
    <property type="term" value="P:reciprocal meiotic recombination"/>
    <property type="evidence" value="ECO:0007669"/>
    <property type="project" value="TreeGrafter"/>
</dbReference>
<comment type="caution">
    <text evidence="14">The sequence shown here is derived from an EMBL/GenBank/DDBJ whole genome shotgun (WGS) entry which is preliminary data.</text>
</comment>
<dbReference type="Proteomes" id="UP000238479">
    <property type="component" value="Chromosome 3"/>
</dbReference>
<keyword evidence="15" id="KW-1185">Reference proteome</keyword>